<keyword evidence="5 8" id="KW-0812">Transmembrane</keyword>
<evidence type="ECO:0000256" key="8">
    <source>
        <dbReference type="SAM" id="Phobius"/>
    </source>
</evidence>
<feature type="transmembrane region" description="Helical" evidence="8">
    <location>
        <begin position="91"/>
        <end position="108"/>
    </location>
</feature>
<keyword evidence="6 8" id="KW-1133">Transmembrane helix</keyword>
<evidence type="ECO:0000256" key="4">
    <source>
        <dbReference type="ARBA" id="ARBA00022679"/>
    </source>
</evidence>
<evidence type="ECO:0000256" key="6">
    <source>
        <dbReference type="ARBA" id="ARBA00022989"/>
    </source>
</evidence>
<dbReference type="Proteomes" id="UP000094828">
    <property type="component" value="Unassembled WGS sequence"/>
</dbReference>
<organism evidence="9 10">
    <name type="scientific">Planctopirus hydrillae</name>
    <dbReference type="NCBI Taxonomy" id="1841610"/>
    <lineage>
        <taxon>Bacteria</taxon>
        <taxon>Pseudomonadati</taxon>
        <taxon>Planctomycetota</taxon>
        <taxon>Planctomycetia</taxon>
        <taxon>Planctomycetales</taxon>
        <taxon>Planctomycetaceae</taxon>
        <taxon>Planctopirus</taxon>
    </lineage>
</organism>
<feature type="transmembrane region" description="Helical" evidence="8">
    <location>
        <begin position="398"/>
        <end position="415"/>
    </location>
</feature>
<comment type="caution">
    <text evidence="9">The sequence shown here is derived from an EMBL/GenBank/DDBJ whole genome shotgun (WGS) entry which is preliminary data.</text>
</comment>
<evidence type="ECO:0008006" key="11">
    <source>
        <dbReference type="Google" id="ProtNLM"/>
    </source>
</evidence>
<reference evidence="9 10" key="1">
    <citation type="submission" date="2016-05" db="EMBL/GenBank/DDBJ databases">
        <title>Genomic and physiological characterization of Planctopirus sp. isolated from fresh water lake.</title>
        <authorList>
            <person name="Subhash Y."/>
            <person name="Ramana C."/>
        </authorList>
    </citation>
    <scope>NUCLEOTIDE SEQUENCE [LARGE SCALE GENOMIC DNA]</scope>
    <source>
        <strain evidence="9 10">JC280</strain>
    </source>
</reference>
<dbReference type="PANTHER" id="PTHR33908">
    <property type="entry name" value="MANNOSYLTRANSFERASE YKCB-RELATED"/>
    <property type="match status" value="1"/>
</dbReference>
<proteinExistence type="predicted"/>
<protein>
    <recommendedName>
        <fullName evidence="11">Glycosyltransferase RgtA/B/C/D-like domain-containing protein</fullName>
    </recommendedName>
</protein>
<dbReference type="AlphaFoldDB" id="A0A1C3E996"/>
<evidence type="ECO:0000256" key="1">
    <source>
        <dbReference type="ARBA" id="ARBA00004651"/>
    </source>
</evidence>
<dbReference type="GO" id="GO:0009103">
    <property type="term" value="P:lipopolysaccharide biosynthetic process"/>
    <property type="evidence" value="ECO:0007669"/>
    <property type="project" value="UniProtKB-ARBA"/>
</dbReference>
<dbReference type="PANTHER" id="PTHR33908:SF11">
    <property type="entry name" value="MEMBRANE PROTEIN"/>
    <property type="match status" value="1"/>
</dbReference>
<feature type="transmembrane region" description="Helical" evidence="8">
    <location>
        <begin position="338"/>
        <end position="360"/>
    </location>
</feature>
<keyword evidence="4" id="KW-0808">Transferase</keyword>
<dbReference type="RefSeq" id="WP_068849224.1">
    <property type="nucleotide sequence ID" value="NZ_LYDR01000123.1"/>
</dbReference>
<gene>
    <name evidence="9" type="ORF">A6X21_07345</name>
</gene>
<name>A0A1C3E996_9PLAN</name>
<keyword evidence="2" id="KW-1003">Cell membrane</keyword>
<dbReference type="EMBL" id="LYDR01000123">
    <property type="protein sequence ID" value="ODA29791.1"/>
    <property type="molecule type" value="Genomic_DNA"/>
</dbReference>
<keyword evidence="7 8" id="KW-0472">Membrane</keyword>
<keyword evidence="10" id="KW-1185">Reference proteome</keyword>
<evidence type="ECO:0000256" key="3">
    <source>
        <dbReference type="ARBA" id="ARBA00022676"/>
    </source>
</evidence>
<dbReference type="GO" id="GO:0005886">
    <property type="term" value="C:plasma membrane"/>
    <property type="evidence" value="ECO:0007669"/>
    <property type="project" value="UniProtKB-SubCell"/>
</dbReference>
<evidence type="ECO:0000256" key="2">
    <source>
        <dbReference type="ARBA" id="ARBA00022475"/>
    </source>
</evidence>
<dbReference type="STRING" id="1841610.A6X21_07345"/>
<feature type="transmembrane region" description="Helical" evidence="8">
    <location>
        <begin position="225"/>
        <end position="244"/>
    </location>
</feature>
<sequence>MNRAEWKQLLLVLLVGGVIRLGLALGVEWVLSSQPDRFFLVPGDAEGYWDLAGDLLTGADYEVYGRYVLRMPGFPAILAVARWLGHDQRLVVRLVLIAVSLAGIGGVYQLGRVLYSHAVGILAATFVAISPILAGFGVLILSEGVFATALVWALVAMACWLKALELPGWSGAIFMGAMISGLFSTAAILMRPTWLACAGLIPAALVVCAIISAREHRRQLLLKSGLSAVVMGGTILLLLLPWALRNQSVSGKFTFTTLWVGASLYDGLHAGATGDSDMTFFETDGVANRLQEREVDEEYRRRAWAFVAQHPWRTVELAIIKQIRYWNLVPNYPEFRRWWILIPVGLSTAWLYAGICFELMRTPRHWRALLFCGMPVLVFAGIHLLFVGSMRYRLPAEFPLAVIAASGWIAVWNHYFGNKPDNQPDCAPLAKSWQEETPC</sequence>
<keyword evidence="3" id="KW-0328">Glycosyltransferase</keyword>
<evidence type="ECO:0000256" key="7">
    <source>
        <dbReference type="ARBA" id="ARBA00023136"/>
    </source>
</evidence>
<feature type="transmembrane region" description="Helical" evidence="8">
    <location>
        <begin position="114"/>
        <end position="138"/>
    </location>
</feature>
<evidence type="ECO:0000256" key="5">
    <source>
        <dbReference type="ARBA" id="ARBA00022692"/>
    </source>
</evidence>
<dbReference type="InterPro" id="IPR050297">
    <property type="entry name" value="LipidA_mod_glycosyltrf_83"/>
</dbReference>
<feature type="transmembrane region" description="Helical" evidence="8">
    <location>
        <begin position="169"/>
        <end position="189"/>
    </location>
</feature>
<comment type="subcellular location">
    <subcellularLocation>
        <location evidence="1">Cell membrane</location>
        <topology evidence="1">Multi-pass membrane protein</topology>
    </subcellularLocation>
</comment>
<feature type="transmembrane region" description="Helical" evidence="8">
    <location>
        <begin position="366"/>
        <end position="386"/>
    </location>
</feature>
<accession>A0A1C3E996</accession>
<dbReference type="GO" id="GO:0016763">
    <property type="term" value="F:pentosyltransferase activity"/>
    <property type="evidence" value="ECO:0007669"/>
    <property type="project" value="TreeGrafter"/>
</dbReference>
<evidence type="ECO:0000313" key="10">
    <source>
        <dbReference type="Proteomes" id="UP000094828"/>
    </source>
</evidence>
<feature type="transmembrane region" description="Helical" evidence="8">
    <location>
        <begin position="194"/>
        <end position="213"/>
    </location>
</feature>
<evidence type="ECO:0000313" key="9">
    <source>
        <dbReference type="EMBL" id="ODA29791.1"/>
    </source>
</evidence>
<feature type="transmembrane region" description="Helical" evidence="8">
    <location>
        <begin position="145"/>
        <end position="163"/>
    </location>
</feature>
<dbReference type="OrthoDB" id="232864at2"/>